<dbReference type="InterPro" id="IPR020483">
    <property type="entry name" value="Uncharacterised_YgbA"/>
</dbReference>
<protein>
    <submittedName>
        <fullName evidence="1">Nitrous oxide-regulated protein</fullName>
    </submittedName>
</protein>
<organism evidence="2 3">
    <name type="scientific">Malaciobacter molluscorum LMG 25693</name>
    <dbReference type="NCBI Taxonomy" id="870501"/>
    <lineage>
        <taxon>Bacteria</taxon>
        <taxon>Pseudomonadati</taxon>
        <taxon>Campylobacterota</taxon>
        <taxon>Epsilonproteobacteria</taxon>
        <taxon>Campylobacterales</taxon>
        <taxon>Arcobacteraceae</taxon>
        <taxon>Malaciobacter</taxon>
    </lineage>
</organism>
<evidence type="ECO:0000313" key="3">
    <source>
        <dbReference type="Proteomes" id="UP000221222"/>
    </source>
</evidence>
<dbReference type="AlphaFoldDB" id="A0A2G1DHC5"/>
<dbReference type="Proteomes" id="UP000262712">
    <property type="component" value="Chromosome"/>
</dbReference>
<dbReference type="Pfam" id="PF11756">
    <property type="entry name" value="YgbA_NO"/>
    <property type="match status" value="1"/>
</dbReference>
<evidence type="ECO:0000313" key="2">
    <source>
        <dbReference type="EMBL" id="PHO17902.1"/>
    </source>
</evidence>
<dbReference type="KEGG" id="amol:AMOL_2755"/>
<dbReference type="EMBL" id="CP032098">
    <property type="protein sequence ID" value="AXX93688.1"/>
    <property type="molecule type" value="Genomic_DNA"/>
</dbReference>
<reference evidence="1 4" key="2">
    <citation type="submission" date="2018-08" db="EMBL/GenBank/DDBJ databases">
        <title>Complete genome of the Arcobacter molluscorum type strain LMG 25693.</title>
        <authorList>
            <person name="Miller W.G."/>
            <person name="Yee E."/>
            <person name="Bono J.L."/>
        </authorList>
    </citation>
    <scope>NUCLEOTIDE SEQUENCE [LARGE SCALE GENOMIC DNA]</scope>
    <source>
        <strain evidence="1 4">CECT 7696</strain>
    </source>
</reference>
<sequence length="115" mass="13980">MTEKKFETEIDTLKKFYEYYCKDKHDNLKKNVVKFSYNNKNYNMQLLLCDECINNIKYSFERLQECKHEIKPRCRNCSQPCYDKTHWKNTAKVMKYSAIRLGLSSIKQKVKNIFK</sequence>
<dbReference type="RefSeq" id="WP_099342615.1">
    <property type="nucleotide sequence ID" value="NZ_CP032098.1"/>
</dbReference>
<keyword evidence="3" id="KW-1185">Reference proteome</keyword>
<evidence type="ECO:0000313" key="4">
    <source>
        <dbReference type="Proteomes" id="UP000262712"/>
    </source>
</evidence>
<dbReference type="Proteomes" id="UP000221222">
    <property type="component" value="Unassembled WGS sequence"/>
</dbReference>
<gene>
    <name evidence="1" type="ORF">AMOL_2755</name>
    <name evidence="2" type="ORF">CPU12_08175</name>
</gene>
<dbReference type="EMBL" id="NXFY01000011">
    <property type="protein sequence ID" value="PHO17902.1"/>
    <property type="molecule type" value="Genomic_DNA"/>
</dbReference>
<proteinExistence type="predicted"/>
<evidence type="ECO:0000313" key="1">
    <source>
        <dbReference type="EMBL" id="AXX93688.1"/>
    </source>
</evidence>
<name>A0A2G1DHC5_9BACT</name>
<accession>A0A2G1DHC5</accession>
<reference evidence="2 3" key="1">
    <citation type="submission" date="2017-09" db="EMBL/GenBank/DDBJ databases">
        <title>Arcobacter canalis sp. nov., a new species isolated from a water canal contaminated with urban sewage.</title>
        <authorList>
            <person name="Perez-Cataluna A."/>
            <person name="Salas-Masso N."/>
            <person name="Figueras M.J."/>
        </authorList>
    </citation>
    <scope>NUCLEOTIDE SEQUENCE [LARGE SCALE GENOMIC DNA]</scope>
    <source>
        <strain evidence="2 3">F98-3</strain>
    </source>
</reference>